<evidence type="ECO:0000313" key="2">
    <source>
        <dbReference type="Proteomes" id="UP000285875"/>
    </source>
</evidence>
<dbReference type="RefSeq" id="WP_097798706.1">
    <property type="nucleotide sequence ID" value="NZ_JAKDOF010000026.1"/>
</dbReference>
<reference evidence="2" key="1">
    <citation type="submission" date="2017-12" db="EMBL/GenBank/DDBJ databases">
        <title>Whole genome sequencing of Acidipropionibacterium jensenii strains JS279 and JS280.</title>
        <authorList>
            <person name="Deptula P."/>
            <person name="Laine P."/>
            <person name="Smolander O.-P."/>
            <person name="Paulin L."/>
            <person name="Auvinen P."/>
            <person name="Varmanen P."/>
        </authorList>
    </citation>
    <scope>NUCLEOTIDE SEQUENCE [LARGE SCALE GENOMIC DNA]</scope>
    <source>
        <strain evidence="2">JS280</strain>
    </source>
</reference>
<dbReference type="SMART" id="SM00481">
    <property type="entry name" value="POLIIIAc"/>
    <property type="match status" value="1"/>
</dbReference>
<proteinExistence type="predicted"/>
<dbReference type="AlphaFoldDB" id="A0A3Q9UIF0"/>
<dbReference type="EMBL" id="CP025570">
    <property type="protein sequence ID" value="AZZ39283.1"/>
    <property type="molecule type" value="Genomic_DNA"/>
</dbReference>
<protein>
    <submittedName>
        <fullName evidence="1">PHP domain-containing protein</fullName>
    </submittedName>
</protein>
<dbReference type="GO" id="GO:0035312">
    <property type="term" value="F:5'-3' DNA exonuclease activity"/>
    <property type="evidence" value="ECO:0007669"/>
    <property type="project" value="TreeGrafter"/>
</dbReference>
<dbReference type="KEGG" id="aji:C0Z10_05440"/>
<dbReference type="Gene3D" id="1.10.150.650">
    <property type="match status" value="1"/>
</dbReference>
<dbReference type="InterPro" id="IPR016195">
    <property type="entry name" value="Pol/histidinol_Pase-like"/>
</dbReference>
<dbReference type="PANTHER" id="PTHR42924">
    <property type="entry name" value="EXONUCLEASE"/>
    <property type="match status" value="1"/>
</dbReference>
<dbReference type="Pfam" id="PF02811">
    <property type="entry name" value="PHP"/>
    <property type="match status" value="1"/>
</dbReference>
<dbReference type="InterPro" id="IPR004013">
    <property type="entry name" value="PHP_dom"/>
</dbReference>
<accession>A0A3Q9UIF0</accession>
<dbReference type="CDD" id="cd07438">
    <property type="entry name" value="PHP_HisPPase_AMP"/>
    <property type="match status" value="1"/>
</dbReference>
<dbReference type="PANTHER" id="PTHR42924:SF3">
    <property type="entry name" value="POLYMERASE_HISTIDINOL PHOSPHATASE N-TERMINAL DOMAIN-CONTAINING PROTEIN"/>
    <property type="match status" value="1"/>
</dbReference>
<dbReference type="InterPro" id="IPR052018">
    <property type="entry name" value="PHP_domain"/>
</dbReference>
<evidence type="ECO:0000313" key="1">
    <source>
        <dbReference type="EMBL" id="AZZ39283.1"/>
    </source>
</evidence>
<gene>
    <name evidence="1" type="ORF">C0Z10_05440</name>
</gene>
<dbReference type="InterPro" id="IPR003141">
    <property type="entry name" value="Pol/His_phosphatase_N"/>
</dbReference>
<dbReference type="Gene3D" id="3.20.20.140">
    <property type="entry name" value="Metal-dependent hydrolases"/>
    <property type="match status" value="1"/>
</dbReference>
<dbReference type="GO" id="GO:0004534">
    <property type="term" value="F:5'-3' RNA exonuclease activity"/>
    <property type="evidence" value="ECO:0007669"/>
    <property type="project" value="TreeGrafter"/>
</dbReference>
<name>A0A3Q9UIF0_9ACTN</name>
<sequence length="288" mass="31187">MRIDLHTHSTVSDGTDSPTRLVMRAAYAGLAVVGLTDHDTFDGLGEAMAAGPRFGVKVLPGLEVSCQLGDHEIHLLGYGCRRDDANLLAELELLRNSRTGRLLRMVEALRAAGIGITLEDVRTAASGASTIGRPHVADAMIARGYVADRDEAFRDWLNEGRPGFVRRYSCDLTRAVDLVHGAGGAAVLAHPWARGADAVLTPDTIAALTHEHQLEGIEVDHPDHTPEQRSLLFDLGGRLGLIRTGSSDYHGSGKKDHELGCETTRETAYRELCTRIQMRGGLLWRSAV</sequence>
<dbReference type="SUPFAM" id="SSF89550">
    <property type="entry name" value="PHP domain-like"/>
    <property type="match status" value="1"/>
</dbReference>
<dbReference type="Proteomes" id="UP000285875">
    <property type="component" value="Chromosome"/>
</dbReference>
<organism evidence="1 2">
    <name type="scientific">Acidipropionibacterium jensenii</name>
    <dbReference type="NCBI Taxonomy" id="1749"/>
    <lineage>
        <taxon>Bacteria</taxon>
        <taxon>Bacillati</taxon>
        <taxon>Actinomycetota</taxon>
        <taxon>Actinomycetes</taxon>
        <taxon>Propionibacteriales</taxon>
        <taxon>Propionibacteriaceae</taxon>
        <taxon>Acidipropionibacterium</taxon>
    </lineage>
</organism>